<protein>
    <submittedName>
        <fullName evidence="10">DevC protein</fullName>
    </submittedName>
</protein>
<evidence type="ECO:0000313" key="10">
    <source>
        <dbReference type="EMBL" id="ADB17756.1"/>
    </source>
</evidence>
<evidence type="ECO:0000256" key="4">
    <source>
        <dbReference type="ARBA" id="ARBA00022692"/>
    </source>
</evidence>
<dbReference type="STRING" id="530564.Psta_3092"/>
<dbReference type="eggNOG" id="COG0577">
    <property type="taxonomic scope" value="Bacteria"/>
</dbReference>
<accession>D2QWF3</accession>
<feature type="domain" description="ABC3 transporter permease C-terminal" evidence="8">
    <location>
        <begin position="269"/>
        <end position="378"/>
    </location>
</feature>
<evidence type="ECO:0000259" key="9">
    <source>
        <dbReference type="Pfam" id="PF12704"/>
    </source>
</evidence>
<proteinExistence type="predicted"/>
<evidence type="ECO:0000256" key="6">
    <source>
        <dbReference type="ARBA" id="ARBA00023136"/>
    </source>
</evidence>
<reference evidence="10 11" key="1">
    <citation type="journal article" date="2009" name="Stand. Genomic Sci.">
        <title>Complete genome sequence of Pirellula staleyi type strain (ATCC 27377).</title>
        <authorList>
            <person name="Clum A."/>
            <person name="Tindall B.J."/>
            <person name="Sikorski J."/>
            <person name="Ivanova N."/>
            <person name="Mavrommatis K."/>
            <person name="Lucas S."/>
            <person name="Glavina del Rio T."/>
            <person name="Nolan M."/>
            <person name="Chen F."/>
            <person name="Tice H."/>
            <person name="Pitluck S."/>
            <person name="Cheng J.F."/>
            <person name="Chertkov O."/>
            <person name="Brettin T."/>
            <person name="Han C."/>
            <person name="Detter J.C."/>
            <person name="Kuske C."/>
            <person name="Bruce D."/>
            <person name="Goodwin L."/>
            <person name="Ovchinikova G."/>
            <person name="Pati A."/>
            <person name="Mikhailova N."/>
            <person name="Chen A."/>
            <person name="Palaniappan K."/>
            <person name="Land M."/>
            <person name="Hauser L."/>
            <person name="Chang Y.J."/>
            <person name="Jeffries C.D."/>
            <person name="Chain P."/>
            <person name="Rohde M."/>
            <person name="Goker M."/>
            <person name="Bristow J."/>
            <person name="Eisen J.A."/>
            <person name="Markowitz V."/>
            <person name="Hugenholtz P."/>
            <person name="Kyrpides N.C."/>
            <person name="Klenk H.P."/>
            <person name="Lapidus A."/>
        </authorList>
    </citation>
    <scope>NUCLEOTIDE SEQUENCE [LARGE SCALE GENOMIC DNA]</scope>
    <source>
        <strain evidence="11">ATCC 27377 / DSM 6068 / ICPB 4128</strain>
    </source>
</reference>
<keyword evidence="5 7" id="KW-1133">Transmembrane helix</keyword>
<sequence length="384" mass="42841">MYSSFRVAWQQLTHQPMKLATASAGVVVAVMLMLVQLGIRQGAIDNGVAIAERITADLVVSSPRTKSIFLASTFPRRLLYRLPAHPDVEKVQVLYISEARFRNPWDRREIPISVYGLDPRDPMMNMPGYTSLSEELDRPDCLIFDELSRSSYGPVVEYLKNEGPLYTEVNYRRIAVLDSIPVGISFTSDGNIYTSPANFQRLFPTHDPGAINLGLVRLKPGADPQKVCRELAPMLGNEAYIKLKQEIVKQEVDHIRTTHPLDFIFGLGAAVGFFIGFVVVYQILYTEVTNLLPQFATLKAMGFSDGYLLKIVLSQSAILSILGYFPGFFMALGIYQLATTAIQMPFEMTWSRAIFVFLATLTMCGLSGMVAIRKAWTADPADVF</sequence>
<evidence type="ECO:0000313" key="11">
    <source>
        <dbReference type="Proteomes" id="UP000001887"/>
    </source>
</evidence>
<dbReference type="OrthoDB" id="180999at2"/>
<dbReference type="GO" id="GO:0005886">
    <property type="term" value="C:plasma membrane"/>
    <property type="evidence" value="ECO:0007669"/>
    <property type="project" value="UniProtKB-SubCell"/>
</dbReference>
<dbReference type="InterPro" id="IPR051125">
    <property type="entry name" value="ABC-4/HrtB_transporter"/>
</dbReference>
<feature type="domain" description="MacB-like periplasmic core" evidence="9">
    <location>
        <begin position="22"/>
        <end position="231"/>
    </location>
</feature>
<dbReference type="Proteomes" id="UP000001887">
    <property type="component" value="Chromosome"/>
</dbReference>
<dbReference type="PIRSF" id="PIRSF031773">
    <property type="entry name" value="DevC"/>
    <property type="match status" value="1"/>
</dbReference>
<keyword evidence="6 7" id="KW-0472">Membrane</keyword>
<dbReference type="HOGENOM" id="CLU_000604_8_9_0"/>
<keyword evidence="11" id="KW-1185">Reference proteome</keyword>
<dbReference type="InterPro" id="IPR005891">
    <property type="entry name" value="DevC"/>
</dbReference>
<feature type="transmembrane region" description="Helical" evidence="7">
    <location>
        <begin position="317"/>
        <end position="338"/>
    </location>
</feature>
<dbReference type="Pfam" id="PF02687">
    <property type="entry name" value="FtsX"/>
    <property type="match status" value="1"/>
</dbReference>
<evidence type="ECO:0000256" key="7">
    <source>
        <dbReference type="SAM" id="Phobius"/>
    </source>
</evidence>
<evidence type="ECO:0000256" key="2">
    <source>
        <dbReference type="ARBA" id="ARBA00022448"/>
    </source>
</evidence>
<evidence type="ECO:0000256" key="5">
    <source>
        <dbReference type="ARBA" id="ARBA00022989"/>
    </source>
</evidence>
<evidence type="ECO:0000256" key="3">
    <source>
        <dbReference type="ARBA" id="ARBA00022475"/>
    </source>
</evidence>
<dbReference type="NCBIfam" id="TIGR01185">
    <property type="entry name" value="devC"/>
    <property type="match status" value="1"/>
</dbReference>
<feature type="transmembrane region" description="Helical" evidence="7">
    <location>
        <begin position="350"/>
        <end position="372"/>
    </location>
</feature>
<dbReference type="PANTHER" id="PTHR43738:SF1">
    <property type="entry name" value="HEMIN TRANSPORT SYSTEM PERMEASE PROTEIN HRTB-RELATED"/>
    <property type="match status" value="1"/>
</dbReference>
<dbReference type="AlphaFoldDB" id="D2QWF3"/>
<feature type="transmembrane region" description="Helical" evidence="7">
    <location>
        <begin position="20"/>
        <end position="39"/>
    </location>
</feature>
<feature type="transmembrane region" description="Helical" evidence="7">
    <location>
        <begin position="263"/>
        <end position="284"/>
    </location>
</feature>
<dbReference type="EMBL" id="CP001848">
    <property type="protein sequence ID" value="ADB17756.1"/>
    <property type="molecule type" value="Genomic_DNA"/>
</dbReference>
<organism evidence="10 11">
    <name type="scientific">Pirellula staleyi (strain ATCC 27377 / DSM 6068 / ICPB 4128)</name>
    <name type="common">Pirella staleyi</name>
    <dbReference type="NCBI Taxonomy" id="530564"/>
    <lineage>
        <taxon>Bacteria</taxon>
        <taxon>Pseudomonadati</taxon>
        <taxon>Planctomycetota</taxon>
        <taxon>Planctomycetia</taxon>
        <taxon>Pirellulales</taxon>
        <taxon>Pirellulaceae</taxon>
        <taxon>Pirellula</taxon>
    </lineage>
</organism>
<dbReference type="KEGG" id="psl:Psta_3092"/>
<dbReference type="InterPro" id="IPR003838">
    <property type="entry name" value="ABC3_permease_C"/>
</dbReference>
<evidence type="ECO:0000256" key="1">
    <source>
        <dbReference type="ARBA" id="ARBA00004651"/>
    </source>
</evidence>
<evidence type="ECO:0000259" key="8">
    <source>
        <dbReference type="Pfam" id="PF02687"/>
    </source>
</evidence>
<keyword evidence="4 7" id="KW-0812">Transmembrane</keyword>
<gene>
    <name evidence="10" type="ordered locus">Psta_3092</name>
</gene>
<dbReference type="PANTHER" id="PTHR43738">
    <property type="entry name" value="ABC TRANSPORTER, MEMBRANE PROTEIN"/>
    <property type="match status" value="1"/>
</dbReference>
<dbReference type="Pfam" id="PF12704">
    <property type="entry name" value="MacB_PCD"/>
    <property type="match status" value="1"/>
</dbReference>
<comment type="subcellular location">
    <subcellularLocation>
        <location evidence="1">Cell membrane</location>
        <topology evidence="1">Multi-pass membrane protein</topology>
    </subcellularLocation>
</comment>
<name>D2QWF3_PIRSD</name>
<dbReference type="InterPro" id="IPR025857">
    <property type="entry name" value="MacB_PCD"/>
</dbReference>
<keyword evidence="3" id="KW-1003">Cell membrane</keyword>
<keyword evidence="2" id="KW-0813">Transport</keyword>